<keyword evidence="1" id="KW-0812">Transmembrane</keyword>
<dbReference type="PhylomeDB" id="I6QCN4"/>
<reference evidence="3" key="3">
    <citation type="submission" date="2022-06" db="UniProtKB">
        <authorList>
            <consortium name="EnsemblMetazoa"/>
        </authorList>
    </citation>
    <scope>IDENTIFICATION</scope>
</reference>
<proteinExistence type="evidence at transcript level"/>
<evidence type="ECO:0000256" key="1">
    <source>
        <dbReference type="SAM" id="Phobius"/>
    </source>
</evidence>
<reference evidence="4" key="1">
    <citation type="submission" date="2010-06" db="EMBL/GenBank/DDBJ databases">
        <authorList>
            <person name="Jiang H."/>
            <person name="Abraham K."/>
            <person name="Ali S."/>
            <person name="Alsbrooks S.L."/>
            <person name="Anim B.N."/>
            <person name="Anosike U.S."/>
            <person name="Attaway T."/>
            <person name="Bandaranaike D.P."/>
            <person name="Battles P.K."/>
            <person name="Bell S.N."/>
            <person name="Bell A.V."/>
            <person name="Beltran B."/>
            <person name="Bickham C."/>
            <person name="Bustamante Y."/>
            <person name="Caleb T."/>
            <person name="Canada A."/>
            <person name="Cardenas V."/>
            <person name="Carter K."/>
            <person name="Chacko J."/>
            <person name="Chandrabose M.N."/>
            <person name="Chavez D."/>
            <person name="Chavez A."/>
            <person name="Chen L."/>
            <person name="Chu H.-S."/>
            <person name="Claassen K.J."/>
            <person name="Cockrell R."/>
            <person name="Collins M."/>
            <person name="Cooper J.A."/>
            <person name="Cree A."/>
            <person name="Curry S.M."/>
            <person name="Da Y."/>
            <person name="Dao M.D."/>
            <person name="Das B."/>
            <person name="Davila M.-L."/>
            <person name="Davy-Carroll L."/>
            <person name="Denson S."/>
            <person name="Dinh H."/>
            <person name="Ebong V.E."/>
            <person name="Edwards J.R."/>
            <person name="Egan A."/>
            <person name="El-Daye J."/>
            <person name="Escobedo L."/>
            <person name="Fernandez S."/>
            <person name="Fernando P.R."/>
            <person name="Flagg N."/>
            <person name="Forbes L.D."/>
            <person name="Fowler R.G."/>
            <person name="Fu Q."/>
            <person name="Gabisi R.A."/>
            <person name="Ganer J."/>
            <person name="Garbino Pronczuk A."/>
            <person name="Garcia R.M."/>
            <person name="Garner T."/>
            <person name="Garrett T.E."/>
            <person name="Gonzalez D.A."/>
            <person name="Hamid H."/>
            <person name="Hawkins E.S."/>
            <person name="Hirani K."/>
            <person name="Hogues M.E."/>
            <person name="Hollins B."/>
            <person name="Hsiao C.-H."/>
            <person name="Jabil R."/>
            <person name="James M.L."/>
            <person name="Jhangiani S.N."/>
            <person name="Johnson B."/>
            <person name="Johnson Q."/>
            <person name="Joshi V."/>
            <person name="Kalu J.B."/>
            <person name="Kam C."/>
            <person name="Kashfia A."/>
            <person name="Keebler J."/>
            <person name="Kisamo H."/>
            <person name="Kovar C.L."/>
            <person name="Lago L.A."/>
            <person name="Lai C.-Y."/>
            <person name="Laidlaw J."/>
            <person name="Lara F."/>
            <person name="Le T.-K."/>
            <person name="Lee S.L."/>
            <person name="Legall F.H."/>
            <person name="Lemon S.J."/>
            <person name="Lewis L.R."/>
            <person name="Li B."/>
            <person name="Liu Y."/>
            <person name="Liu Y.-S."/>
            <person name="Lopez J."/>
            <person name="Lozado R.J."/>
            <person name="Lu J."/>
            <person name="Madu R.C."/>
            <person name="Maheshwari M."/>
            <person name="Maheshwari R."/>
            <person name="Malloy K."/>
            <person name="Martinez E."/>
            <person name="Mathew T."/>
            <person name="Mercado I.C."/>
            <person name="Mercado C."/>
            <person name="Meyer B."/>
            <person name="Montgomery K."/>
            <person name="Morgan M.B."/>
            <person name="Munidasa M."/>
            <person name="Nazareth L.V."/>
            <person name="Nelson J."/>
            <person name="Ng B.M."/>
            <person name="Nguyen N.B."/>
            <person name="Nguyen P.Q."/>
            <person name="Nguyen T."/>
            <person name="Obregon M."/>
            <person name="Okwuonu G.O."/>
            <person name="Onwere C.G."/>
            <person name="Orozco G."/>
            <person name="Parra A."/>
            <person name="Patel S."/>
            <person name="Patil S."/>
            <person name="Perez A."/>
            <person name="Perez Y."/>
            <person name="Pham C."/>
            <person name="Primus E.L."/>
            <person name="Pu L.-L."/>
            <person name="Puazo M."/>
            <person name="Qin X."/>
            <person name="Quiroz J.B."/>
            <person name="Reese J."/>
            <person name="Richards S."/>
            <person name="Rives C.M."/>
            <person name="Robberts R."/>
            <person name="Ruiz S.J."/>
            <person name="Ruiz M.J."/>
            <person name="Santibanez J."/>
            <person name="Schneider B.W."/>
            <person name="Sisson I."/>
            <person name="Smith M."/>
            <person name="Sodergren E."/>
            <person name="Song X.-Z."/>
            <person name="Song B.B."/>
            <person name="Summersgill H."/>
            <person name="Thelus R."/>
            <person name="Thornton R.D."/>
            <person name="Trejos Z.Y."/>
            <person name="Usmani K."/>
            <person name="Vattathil S."/>
            <person name="Villasana D."/>
            <person name="Walker D.L."/>
            <person name="Wang S."/>
            <person name="Wang K."/>
            <person name="White C.S."/>
            <person name="Williams A.C."/>
            <person name="Williamson J."/>
            <person name="Wilson K."/>
            <person name="Woghiren I.O."/>
            <person name="Woodworth J.R."/>
            <person name="Worley K.C."/>
            <person name="Wright R.A."/>
            <person name="Wu W."/>
            <person name="Young L."/>
            <person name="Zhang L."/>
            <person name="Zhang J."/>
            <person name="Zhu Y."/>
            <person name="Muzny D.M."/>
            <person name="Weinstock G."/>
            <person name="Gibbs R.A."/>
        </authorList>
    </citation>
    <scope>NUCLEOTIDE SEQUENCE [LARGE SCALE GENOMIC DNA]</scope>
    <source>
        <strain evidence="4">LSR1</strain>
    </source>
</reference>
<feature type="transmembrane region" description="Helical" evidence="1">
    <location>
        <begin position="6"/>
        <end position="23"/>
    </location>
</feature>
<dbReference type="EMBL" id="JN092371">
    <property type="protein sequence ID" value="AFK66768.1"/>
    <property type="molecule type" value="mRNA"/>
</dbReference>
<accession>I6QCN4</accession>
<dbReference type="OrthoDB" id="6608935at2759"/>
<dbReference type="Proteomes" id="UP000007819">
    <property type="component" value="Chromosome A2"/>
</dbReference>
<sequence length="129" mass="15105">MFLSDAAVPVFTFTILLSFLYLYSPIESMESGRIYQLCEDCLKSKCHTEKKRPCYTRWDPEYNFTCFLCPHEFGNKQFYTEEDCLEGCTDEDYHCVCDFSCYMCVQKEGFDKANFTDCNIDPNEVPTCV</sequence>
<dbReference type="AlphaFoldDB" id="I6QCN4"/>
<dbReference type="EnsemblMetazoa" id="NM_001301092.1">
    <property type="protein sequence ID" value="NP_001288021.1"/>
    <property type="gene ID" value="LOC103309510"/>
</dbReference>
<keyword evidence="4" id="KW-1185">Reference proteome</keyword>
<evidence type="ECO:0000313" key="3">
    <source>
        <dbReference type="EnsemblMetazoa" id="NP_001288021.1"/>
    </source>
</evidence>
<evidence type="ECO:0000313" key="2">
    <source>
        <dbReference type="EMBL" id="AFK66768.1"/>
    </source>
</evidence>
<organism evidence="2">
    <name type="scientific">Acyrthosiphon pisum</name>
    <name type="common">Pea aphid</name>
    <dbReference type="NCBI Taxonomy" id="7029"/>
    <lineage>
        <taxon>Eukaryota</taxon>
        <taxon>Metazoa</taxon>
        <taxon>Ecdysozoa</taxon>
        <taxon>Arthropoda</taxon>
        <taxon>Hexapoda</taxon>
        <taxon>Insecta</taxon>
        <taxon>Pterygota</taxon>
        <taxon>Neoptera</taxon>
        <taxon>Paraneoptera</taxon>
        <taxon>Hemiptera</taxon>
        <taxon>Sternorrhyncha</taxon>
        <taxon>Aphidomorpha</taxon>
        <taxon>Aphidoidea</taxon>
        <taxon>Aphididae</taxon>
        <taxon>Macrosiphini</taxon>
        <taxon>Acyrthosiphon</taxon>
    </lineage>
</organism>
<reference evidence="2" key="2">
    <citation type="submission" date="2011-06" db="EMBL/GenBank/DDBJ databases">
        <title>An unknown gene family high expressed in the salivary sland of pea aphid.</title>
        <authorList>
            <person name="Cui F."/>
            <person name="Zhang Y."/>
            <person name="Kang L."/>
        </authorList>
    </citation>
    <scope>NUCLEOTIDE SEQUENCE</scope>
</reference>
<keyword evidence="1" id="KW-1133">Transmembrane helix</keyword>
<keyword evidence="1" id="KW-0472">Membrane</keyword>
<protein>
    <submittedName>
        <fullName evidence="2 3">Uncharacterized protein</fullName>
    </submittedName>
</protein>
<evidence type="ECO:0000313" key="4">
    <source>
        <dbReference type="Proteomes" id="UP000007819"/>
    </source>
</evidence>
<gene>
    <name evidence="3" type="primary">103309510</name>
</gene>
<dbReference type="KEGG" id="api:103309510"/>
<name>I6QCN4_ACYPI</name>